<dbReference type="InterPro" id="IPR012827">
    <property type="entry name" value="Hemerythrin_metal-bd"/>
</dbReference>
<dbReference type="InterPro" id="IPR050669">
    <property type="entry name" value="Hemerythrin"/>
</dbReference>
<feature type="domain" description="Hemerythrin-like" evidence="4">
    <location>
        <begin position="11"/>
        <end position="129"/>
    </location>
</feature>
<dbReference type="CDD" id="cd12107">
    <property type="entry name" value="Hemerythrin"/>
    <property type="match status" value="1"/>
</dbReference>
<dbReference type="RefSeq" id="WP_072911113.1">
    <property type="nucleotide sequence ID" value="NZ_FRAR01000007.1"/>
</dbReference>
<keyword evidence="6" id="KW-1185">Reference proteome</keyword>
<dbReference type="Pfam" id="PF01814">
    <property type="entry name" value="Hemerythrin"/>
    <property type="match status" value="1"/>
</dbReference>
<dbReference type="InterPro" id="IPR035938">
    <property type="entry name" value="Hemerythrin-like_sf"/>
</dbReference>
<evidence type="ECO:0000256" key="2">
    <source>
        <dbReference type="ARBA" id="ARBA00022723"/>
    </source>
</evidence>
<proteinExistence type="inferred from homology"/>
<evidence type="ECO:0000259" key="4">
    <source>
        <dbReference type="Pfam" id="PF01814"/>
    </source>
</evidence>
<dbReference type="Proteomes" id="UP000183997">
    <property type="component" value="Unassembled WGS sequence"/>
</dbReference>
<accession>A0A1M6PZ23</accession>
<dbReference type="AlphaFoldDB" id="A0A1M6PZ23"/>
<dbReference type="OrthoDB" id="9797092at2"/>
<evidence type="ECO:0000256" key="3">
    <source>
        <dbReference type="ARBA" id="ARBA00023004"/>
    </source>
</evidence>
<keyword evidence="2" id="KW-0479">Metal-binding</keyword>
<dbReference type="GO" id="GO:0046872">
    <property type="term" value="F:metal ion binding"/>
    <property type="evidence" value="ECO:0007669"/>
    <property type="project" value="UniProtKB-KW"/>
</dbReference>
<dbReference type="EMBL" id="FRAR01000007">
    <property type="protein sequence ID" value="SHK13116.1"/>
    <property type="molecule type" value="Genomic_DNA"/>
</dbReference>
<dbReference type="PANTHER" id="PTHR37164">
    <property type="entry name" value="BACTERIOHEMERYTHRIN"/>
    <property type="match status" value="1"/>
</dbReference>
<dbReference type="SUPFAM" id="SSF47188">
    <property type="entry name" value="Hemerythrin-like"/>
    <property type="match status" value="1"/>
</dbReference>
<name>A0A1M6PZ23_9FIRM</name>
<reference evidence="6" key="1">
    <citation type="submission" date="2016-11" db="EMBL/GenBank/DDBJ databases">
        <authorList>
            <person name="Varghese N."/>
            <person name="Submissions S."/>
        </authorList>
    </citation>
    <scope>NUCLEOTIDE SEQUENCE [LARGE SCALE GENOMIC DNA]</scope>
    <source>
        <strain evidence="6">DSM 10349</strain>
    </source>
</reference>
<comment type="similarity">
    <text evidence="1">Belongs to the hemerythrin family.</text>
</comment>
<dbReference type="STRING" id="1121421.SAMN02745123_00801"/>
<gene>
    <name evidence="5" type="ORF">SAMN02745123_00801</name>
</gene>
<evidence type="ECO:0000256" key="1">
    <source>
        <dbReference type="ARBA" id="ARBA00010587"/>
    </source>
</evidence>
<organism evidence="5 6">
    <name type="scientific">Desulforamulus aeronauticus DSM 10349</name>
    <dbReference type="NCBI Taxonomy" id="1121421"/>
    <lineage>
        <taxon>Bacteria</taxon>
        <taxon>Bacillati</taxon>
        <taxon>Bacillota</taxon>
        <taxon>Clostridia</taxon>
        <taxon>Eubacteriales</taxon>
        <taxon>Peptococcaceae</taxon>
        <taxon>Desulforamulus</taxon>
    </lineage>
</organism>
<dbReference type="NCBIfam" id="NF033749">
    <property type="entry name" value="bact_hemeryth"/>
    <property type="match status" value="1"/>
</dbReference>
<dbReference type="InterPro" id="IPR012312">
    <property type="entry name" value="Hemerythrin-like"/>
</dbReference>
<dbReference type="NCBIfam" id="TIGR02481">
    <property type="entry name" value="hemeryth_dom"/>
    <property type="match status" value="1"/>
</dbReference>
<evidence type="ECO:0000313" key="6">
    <source>
        <dbReference type="Proteomes" id="UP000183997"/>
    </source>
</evidence>
<sequence length="140" mass="16377">MMWKEKYKIGVPLIDQQHEELFNRVSDFIQTVRQEGAWEAKLETIKATMAFMQEYVVVHFDEEEVYQAQINYPDLENHKQAHAKFKEAVNGYVNRLDQEGYSEELMQEFGGKLMAWLIMHVAATDQKIGEYVEAQGGKIE</sequence>
<keyword evidence="3" id="KW-0408">Iron</keyword>
<dbReference type="PANTHER" id="PTHR37164:SF1">
    <property type="entry name" value="BACTERIOHEMERYTHRIN"/>
    <property type="match status" value="1"/>
</dbReference>
<protein>
    <submittedName>
        <fullName evidence="5">Hemerythrin</fullName>
    </submittedName>
</protein>
<evidence type="ECO:0000313" key="5">
    <source>
        <dbReference type="EMBL" id="SHK13116.1"/>
    </source>
</evidence>
<dbReference type="Gene3D" id="1.20.120.50">
    <property type="entry name" value="Hemerythrin-like"/>
    <property type="match status" value="1"/>
</dbReference>